<dbReference type="GO" id="GO:0016491">
    <property type="term" value="F:oxidoreductase activity"/>
    <property type="evidence" value="ECO:0007669"/>
    <property type="project" value="UniProtKB-KW"/>
</dbReference>
<keyword evidence="1" id="KW-0560">Oxidoreductase</keyword>
<evidence type="ECO:0008006" key="4">
    <source>
        <dbReference type="Google" id="ProtNLM"/>
    </source>
</evidence>
<dbReference type="Pfam" id="PF00106">
    <property type="entry name" value="adh_short"/>
    <property type="match status" value="1"/>
</dbReference>
<accession>A0A0C3NHC5</accession>
<proteinExistence type="predicted"/>
<dbReference type="HOGENOM" id="CLU_010194_44_4_1"/>
<keyword evidence="3" id="KW-1185">Reference proteome</keyword>
<evidence type="ECO:0000313" key="2">
    <source>
        <dbReference type="EMBL" id="KIP04214.1"/>
    </source>
</evidence>
<sequence length="342" mass="37732">MGKPMSLVQIVYEQWTRLPPPLAGDLTGKTVVVVGANTGIGLEAAVHFARMKPARLILACRSEGRGKAAREDIATRTGYAAELQLLDLAKFTSVKDFVSRLAGDPVDILVMNAGMAQNHYETSEDSWEIQLQVNHLSTALVSILLAPNMARAAGEHNSHSRLVVVCSGLHGAAQPEKVTPAPNILHALNDEQYCSKAETMDGRYNDTKLLNVLFTRAFAEHLKPSNSIIASTVNPGYCRTELRRNLSIGMLFIMRIMDFAMGWTAEQGSRQLIWSALGPDGKDGEHVRHLHGAYVSTLEVRDPSDWVLSTEGYEAQERLWHETTEVLKGISPQVEKILKTYF</sequence>
<reference evidence="2 3" key="1">
    <citation type="journal article" date="2014" name="PLoS Genet.">
        <title>Analysis of the Phlebiopsis gigantea genome, transcriptome and secretome provides insight into its pioneer colonization strategies of wood.</title>
        <authorList>
            <person name="Hori C."/>
            <person name="Ishida T."/>
            <person name="Igarashi K."/>
            <person name="Samejima M."/>
            <person name="Suzuki H."/>
            <person name="Master E."/>
            <person name="Ferreira P."/>
            <person name="Ruiz-Duenas F.J."/>
            <person name="Held B."/>
            <person name="Canessa P."/>
            <person name="Larrondo L.F."/>
            <person name="Schmoll M."/>
            <person name="Druzhinina I.S."/>
            <person name="Kubicek C.P."/>
            <person name="Gaskell J.A."/>
            <person name="Kersten P."/>
            <person name="St John F."/>
            <person name="Glasner J."/>
            <person name="Sabat G."/>
            <person name="Splinter BonDurant S."/>
            <person name="Syed K."/>
            <person name="Yadav J."/>
            <person name="Mgbeahuruike A.C."/>
            <person name="Kovalchuk A."/>
            <person name="Asiegbu F.O."/>
            <person name="Lackner G."/>
            <person name="Hoffmeister D."/>
            <person name="Rencoret J."/>
            <person name="Gutierrez A."/>
            <person name="Sun H."/>
            <person name="Lindquist E."/>
            <person name="Barry K."/>
            <person name="Riley R."/>
            <person name="Grigoriev I.V."/>
            <person name="Henrissat B."/>
            <person name="Kues U."/>
            <person name="Berka R.M."/>
            <person name="Martinez A.T."/>
            <person name="Covert S.F."/>
            <person name="Blanchette R.A."/>
            <person name="Cullen D."/>
        </authorList>
    </citation>
    <scope>NUCLEOTIDE SEQUENCE [LARGE SCALE GENOMIC DNA]</scope>
    <source>
        <strain evidence="2 3">11061_1 CR5-6</strain>
    </source>
</reference>
<evidence type="ECO:0000313" key="3">
    <source>
        <dbReference type="Proteomes" id="UP000053257"/>
    </source>
</evidence>
<dbReference type="STRING" id="745531.A0A0C3NHC5"/>
<protein>
    <recommendedName>
        <fullName evidence="4">NAD(P)-binding protein</fullName>
    </recommendedName>
</protein>
<dbReference type="AlphaFoldDB" id="A0A0C3NHC5"/>
<gene>
    <name evidence="2" type="ORF">PHLGIDRAFT_120903</name>
</gene>
<dbReference type="EMBL" id="KN840582">
    <property type="protein sequence ID" value="KIP04214.1"/>
    <property type="molecule type" value="Genomic_DNA"/>
</dbReference>
<dbReference type="Gene3D" id="3.40.50.720">
    <property type="entry name" value="NAD(P)-binding Rossmann-like Domain"/>
    <property type="match status" value="1"/>
</dbReference>
<evidence type="ECO:0000256" key="1">
    <source>
        <dbReference type="ARBA" id="ARBA00023002"/>
    </source>
</evidence>
<dbReference type="InterPro" id="IPR036291">
    <property type="entry name" value="NAD(P)-bd_dom_sf"/>
</dbReference>
<dbReference type="OrthoDB" id="542013at2759"/>
<dbReference type="InterPro" id="IPR002347">
    <property type="entry name" value="SDR_fam"/>
</dbReference>
<organism evidence="2 3">
    <name type="scientific">Phlebiopsis gigantea (strain 11061_1 CR5-6)</name>
    <name type="common">White-rot fungus</name>
    <name type="synonym">Peniophora gigantea</name>
    <dbReference type="NCBI Taxonomy" id="745531"/>
    <lineage>
        <taxon>Eukaryota</taxon>
        <taxon>Fungi</taxon>
        <taxon>Dikarya</taxon>
        <taxon>Basidiomycota</taxon>
        <taxon>Agaricomycotina</taxon>
        <taxon>Agaricomycetes</taxon>
        <taxon>Polyporales</taxon>
        <taxon>Phanerochaetaceae</taxon>
        <taxon>Phlebiopsis</taxon>
    </lineage>
</organism>
<name>A0A0C3NHC5_PHLG1</name>
<dbReference type="PRINTS" id="PR00081">
    <property type="entry name" value="GDHRDH"/>
</dbReference>
<dbReference type="Proteomes" id="UP000053257">
    <property type="component" value="Unassembled WGS sequence"/>
</dbReference>
<dbReference type="SUPFAM" id="SSF51735">
    <property type="entry name" value="NAD(P)-binding Rossmann-fold domains"/>
    <property type="match status" value="1"/>
</dbReference>
<dbReference type="PANTHER" id="PTHR43157">
    <property type="entry name" value="PHOSPHATIDYLINOSITOL-GLYCAN BIOSYNTHESIS CLASS F PROTEIN-RELATED"/>
    <property type="match status" value="1"/>
</dbReference>
<dbReference type="PANTHER" id="PTHR43157:SF31">
    <property type="entry name" value="PHOSPHATIDYLINOSITOL-GLYCAN BIOSYNTHESIS CLASS F PROTEIN"/>
    <property type="match status" value="1"/>
</dbReference>